<evidence type="ECO:0000313" key="1">
    <source>
        <dbReference type="EMBL" id="MBP2181841.1"/>
    </source>
</evidence>
<dbReference type="Proteomes" id="UP000741013">
    <property type="component" value="Unassembled WGS sequence"/>
</dbReference>
<gene>
    <name evidence="1" type="ORF">JOM49_003367</name>
</gene>
<name>A0ABS4PT99_9PSEU</name>
<evidence type="ECO:0008006" key="3">
    <source>
        <dbReference type="Google" id="ProtNLM"/>
    </source>
</evidence>
<keyword evidence="2" id="KW-1185">Reference proteome</keyword>
<reference evidence="1 2" key="1">
    <citation type="submission" date="2021-03" db="EMBL/GenBank/DDBJ databases">
        <title>Sequencing the genomes of 1000 actinobacteria strains.</title>
        <authorList>
            <person name="Klenk H.-P."/>
        </authorList>
    </citation>
    <scope>NUCLEOTIDE SEQUENCE [LARGE SCALE GENOMIC DNA]</scope>
    <source>
        <strain evidence="1 2">DSM 45510</strain>
    </source>
</reference>
<accession>A0ABS4PT99</accession>
<proteinExistence type="predicted"/>
<evidence type="ECO:0000313" key="2">
    <source>
        <dbReference type="Proteomes" id="UP000741013"/>
    </source>
</evidence>
<sequence>MRLAFPAGARRIALTDADRAIRELTEVLGGLRHDPAGVLEPMAAEVVETAIEGGAFELALVAPEGADPAVLTLVAMEVPDGWDVTGAEALRDAIEDVGGPDVRETRALDTELGPAVLTQRVPGVEQGRTGERLTLQLQGFLVEPGSNRMLLLTLAGPSARGWDVHQRWFTELVASAGQR</sequence>
<dbReference type="EMBL" id="JAGGMS010000001">
    <property type="protein sequence ID" value="MBP2181841.1"/>
    <property type="molecule type" value="Genomic_DNA"/>
</dbReference>
<comment type="caution">
    <text evidence="1">The sequence shown here is derived from an EMBL/GenBank/DDBJ whole genome shotgun (WGS) entry which is preliminary data.</text>
</comment>
<organism evidence="1 2">
    <name type="scientific">Amycolatopsis magusensis</name>
    <dbReference type="NCBI Taxonomy" id="882444"/>
    <lineage>
        <taxon>Bacteria</taxon>
        <taxon>Bacillati</taxon>
        <taxon>Actinomycetota</taxon>
        <taxon>Actinomycetes</taxon>
        <taxon>Pseudonocardiales</taxon>
        <taxon>Pseudonocardiaceae</taxon>
        <taxon>Amycolatopsis</taxon>
    </lineage>
</organism>
<protein>
    <recommendedName>
        <fullName evidence="3">DUF1795 domain-containing protein</fullName>
    </recommendedName>
</protein>
<dbReference type="RefSeq" id="WP_209665210.1">
    <property type="nucleotide sequence ID" value="NZ_JAGGMS010000001.1"/>
</dbReference>